<comment type="caution">
    <text evidence="1">The sequence shown here is derived from an EMBL/GenBank/DDBJ whole genome shotgun (WGS) entry which is preliminary data.</text>
</comment>
<evidence type="ECO:0000313" key="1">
    <source>
        <dbReference type="EMBL" id="MDR6961426.1"/>
    </source>
</evidence>
<reference evidence="1" key="1">
    <citation type="submission" date="2023-07" db="EMBL/GenBank/DDBJ databases">
        <title>Sorghum-associated microbial communities from plants grown in Nebraska, USA.</title>
        <authorList>
            <person name="Schachtman D."/>
        </authorList>
    </citation>
    <scope>NUCLEOTIDE SEQUENCE</scope>
    <source>
        <strain evidence="1">3432</strain>
    </source>
</reference>
<organism evidence="1 2">
    <name type="scientific">Pseudomonas brassicacearum</name>
    <dbReference type="NCBI Taxonomy" id="930166"/>
    <lineage>
        <taxon>Bacteria</taxon>
        <taxon>Pseudomonadati</taxon>
        <taxon>Pseudomonadota</taxon>
        <taxon>Gammaproteobacteria</taxon>
        <taxon>Pseudomonadales</taxon>
        <taxon>Pseudomonadaceae</taxon>
        <taxon>Pseudomonas</taxon>
    </lineage>
</organism>
<sequence>MIKNECCTNHLDQPALALSVQTEAGFAIPCAGVGILNYSEELLADYIEINILGIPHSLYEELFSEQVAVYAR</sequence>
<proteinExistence type="predicted"/>
<protein>
    <submittedName>
        <fullName evidence="1">Uncharacterized protein</fullName>
    </submittedName>
</protein>
<accession>A0AAW8MH11</accession>
<name>A0AAW8MH11_9PSED</name>
<evidence type="ECO:0000313" key="2">
    <source>
        <dbReference type="Proteomes" id="UP001252613"/>
    </source>
</evidence>
<gene>
    <name evidence="1" type="ORF">J2W43_005439</name>
</gene>
<dbReference type="EMBL" id="JAVDVC010000015">
    <property type="protein sequence ID" value="MDR6961426.1"/>
    <property type="molecule type" value="Genomic_DNA"/>
</dbReference>
<dbReference type="RefSeq" id="WP_310367649.1">
    <property type="nucleotide sequence ID" value="NZ_JAVDVC010000015.1"/>
</dbReference>
<dbReference type="Proteomes" id="UP001252613">
    <property type="component" value="Unassembled WGS sequence"/>
</dbReference>
<dbReference type="AlphaFoldDB" id="A0AAW8MH11"/>